<keyword evidence="1" id="KW-0812">Transmembrane</keyword>
<proteinExistence type="predicted"/>
<feature type="transmembrane region" description="Helical" evidence="1">
    <location>
        <begin position="42"/>
        <end position="67"/>
    </location>
</feature>
<reference evidence="2 3" key="1">
    <citation type="journal article" date="2011" name="Front. Microbiol.">
        <title>Two Strains of Crocosphaera watsonii with Highly Conserved Genomes are Distinguished by Strain-Specific Features.</title>
        <authorList>
            <person name="Bench S.R."/>
            <person name="Ilikchyan I.N."/>
            <person name="Tripp H.J."/>
            <person name="Zehr J.P."/>
        </authorList>
    </citation>
    <scope>NUCLEOTIDE SEQUENCE [LARGE SCALE GENOMIC DNA]</scope>
    <source>
        <strain evidence="2 3">WH 0003</strain>
    </source>
</reference>
<dbReference type="RefSeq" id="WP_007309776.1">
    <property type="nucleotide sequence ID" value="NZ_AESD01000209.1"/>
</dbReference>
<comment type="caution">
    <text evidence="2">The sequence shown here is derived from an EMBL/GenBank/DDBJ whole genome shotgun (WGS) entry which is preliminary data.</text>
</comment>
<organism evidence="2 3">
    <name type="scientific">Crocosphaera watsonii WH 0003</name>
    <dbReference type="NCBI Taxonomy" id="423471"/>
    <lineage>
        <taxon>Bacteria</taxon>
        <taxon>Bacillati</taxon>
        <taxon>Cyanobacteriota</taxon>
        <taxon>Cyanophyceae</taxon>
        <taxon>Oscillatoriophycideae</taxon>
        <taxon>Chroococcales</taxon>
        <taxon>Aphanothecaceae</taxon>
        <taxon>Crocosphaera</taxon>
    </lineage>
</organism>
<dbReference type="EMBL" id="AESD01000209">
    <property type="protein sequence ID" value="EHJ13997.1"/>
    <property type="molecule type" value="Genomic_DNA"/>
</dbReference>
<evidence type="ECO:0000313" key="3">
    <source>
        <dbReference type="Proteomes" id="UP000003477"/>
    </source>
</evidence>
<dbReference type="PATRIC" id="fig|423471.3.peg.1226"/>
<keyword evidence="1" id="KW-1133">Transmembrane helix</keyword>
<dbReference type="Proteomes" id="UP000003477">
    <property type="component" value="Unassembled WGS sequence"/>
</dbReference>
<evidence type="ECO:0000313" key="2">
    <source>
        <dbReference type="EMBL" id="EHJ13997.1"/>
    </source>
</evidence>
<name>G5J1D9_CROWT</name>
<protein>
    <submittedName>
        <fullName evidence="2">Uncharacterized protein</fullName>
    </submittedName>
</protein>
<feature type="transmembrane region" description="Helical" evidence="1">
    <location>
        <begin position="6"/>
        <end position="30"/>
    </location>
</feature>
<sequence length="110" mass="12307">MVNYTFNFAILLGIIDIFLAGGLLFVYIVLSSTQEEKIGSKAGTLLIIQGVSSCLLLGLSGIILFFQGWRLDSVLQFCVFLQTIIIIYFALRDIFIFTVKIFPQNKSSED</sequence>
<evidence type="ECO:0000256" key="1">
    <source>
        <dbReference type="SAM" id="Phobius"/>
    </source>
</evidence>
<dbReference type="AlphaFoldDB" id="G5J1D9"/>
<dbReference type="GeneID" id="88765137"/>
<accession>G5J1D9</accession>
<keyword evidence="1" id="KW-0472">Membrane</keyword>
<gene>
    <name evidence="2" type="ORF">CWATWH0003_1325</name>
</gene>
<feature type="transmembrane region" description="Helical" evidence="1">
    <location>
        <begin position="73"/>
        <end position="91"/>
    </location>
</feature>